<evidence type="ECO:0000313" key="3">
    <source>
        <dbReference type="Proteomes" id="UP000198412"/>
    </source>
</evidence>
<evidence type="ECO:0000256" key="1">
    <source>
        <dbReference type="SAM" id="SignalP"/>
    </source>
</evidence>
<dbReference type="AlphaFoldDB" id="A0A238YEP9"/>
<name>A0A238YEP9_9FLAO</name>
<reference evidence="3" key="1">
    <citation type="submission" date="2017-06" db="EMBL/GenBank/DDBJ databases">
        <authorList>
            <person name="Varghese N."/>
            <person name="Submissions S."/>
        </authorList>
    </citation>
    <scope>NUCLEOTIDE SEQUENCE [LARGE SCALE GENOMIC DNA]</scope>
    <source>
        <strain evidence="3">DSM 27993</strain>
    </source>
</reference>
<dbReference type="RefSeq" id="WP_089378776.1">
    <property type="nucleotide sequence ID" value="NZ_FZNX01000004.1"/>
</dbReference>
<sequence length="171" mass="19066">MKINKNKGIASILVIAIGLLFTACDKNDDVIYNDVEGIYEGTLTTSIAGKSSSSKVNNTAIAEVTMVGDQIEVHCFNDDFDTTIMLNLFEDGDMINTCLTGSDFENMYGHMMGQGNMNGNMSNMGSQWMQHLNNEHQDGDEHFGGFNMQNHSFEYTFKMENGEFHFQGTKN</sequence>
<protein>
    <recommendedName>
        <fullName evidence="4">Lipoprotein</fullName>
    </recommendedName>
</protein>
<accession>A0A238YEP9</accession>
<evidence type="ECO:0000313" key="2">
    <source>
        <dbReference type="EMBL" id="SNR69073.1"/>
    </source>
</evidence>
<dbReference type="Proteomes" id="UP000198412">
    <property type="component" value="Unassembled WGS sequence"/>
</dbReference>
<keyword evidence="3" id="KW-1185">Reference proteome</keyword>
<feature type="chain" id="PRO_5012714872" description="Lipoprotein" evidence="1">
    <location>
        <begin position="24"/>
        <end position="171"/>
    </location>
</feature>
<keyword evidence="1" id="KW-0732">Signal</keyword>
<proteinExistence type="predicted"/>
<feature type="signal peptide" evidence="1">
    <location>
        <begin position="1"/>
        <end position="23"/>
    </location>
</feature>
<dbReference type="PROSITE" id="PS51257">
    <property type="entry name" value="PROKAR_LIPOPROTEIN"/>
    <property type="match status" value="1"/>
</dbReference>
<organism evidence="2 3">
    <name type="scientific">Lutibacter flavus</name>
    <dbReference type="NCBI Taxonomy" id="691689"/>
    <lineage>
        <taxon>Bacteria</taxon>
        <taxon>Pseudomonadati</taxon>
        <taxon>Bacteroidota</taxon>
        <taxon>Flavobacteriia</taxon>
        <taxon>Flavobacteriales</taxon>
        <taxon>Flavobacteriaceae</taxon>
        <taxon>Lutibacter</taxon>
    </lineage>
</organism>
<dbReference type="EMBL" id="FZNX01000004">
    <property type="protein sequence ID" value="SNR69073.1"/>
    <property type="molecule type" value="Genomic_DNA"/>
</dbReference>
<evidence type="ECO:0008006" key="4">
    <source>
        <dbReference type="Google" id="ProtNLM"/>
    </source>
</evidence>
<dbReference type="OrthoDB" id="1122309at2"/>
<gene>
    <name evidence="2" type="ORF">SAMN04488111_2492</name>
</gene>